<name>A0AAN7Z3J0_9MYCE</name>
<protein>
    <submittedName>
        <fullName evidence="2">Uncharacterized protein</fullName>
    </submittedName>
</protein>
<gene>
    <name evidence="2" type="ORF">RB653_004690</name>
</gene>
<dbReference type="EMBL" id="JAVFKY010000001">
    <property type="protein sequence ID" value="KAK5583100.1"/>
    <property type="molecule type" value="Genomic_DNA"/>
</dbReference>
<sequence>MSKWRIYNLLFKKPLLLFYLPFKTYVSQINHTRTKIHSHNLYTYNNHKNHNPKITHFYLYILEEYIYIQIFKSFYYHFYYLLLLYKI</sequence>
<keyword evidence="1" id="KW-0472">Membrane</keyword>
<comment type="caution">
    <text evidence="2">The sequence shown here is derived from an EMBL/GenBank/DDBJ whole genome shotgun (WGS) entry which is preliminary data.</text>
</comment>
<organism evidence="2 3">
    <name type="scientific">Dictyostelium firmibasis</name>
    <dbReference type="NCBI Taxonomy" id="79012"/>
    <lineage>
        <taxon>Eukaryota</taxon>
        <taxon>Amoebozoa</taxon>
        <taxon>Evosea</taxon>
        <taxon>Eumycetozoa</taxon>
        <taxon>Dictyostelia</taxon>
        <taxon>Dictyosteliales</taxon>
        <taxon>Dictyosteliaceae</taxon>
        <taxon>Dictyostelium</taxon>
    </lineage>
</organism>
<dbReference type="AlphaFoldDB" id="A0AAN7Z3J0"/>
<proteinExistence type="predicted"/>
<evidence type="ECO:0000313" key="3">
    <source>
        <dbReference type="Proteomes" id="UP001344447"/>
    </source>
</evidence>
<keyword evidence="1" id="KW-0812">Transmembrane</keyword>
<keyword evidence="3" id="KW-1185">Reference proteome</keyword>
<accession>A0AAN7Z3J0</accession>
<feature type="transmembrane region" description="Helical" evidence="1">
    <location>
        <begin position="65"/>
        <end position="85"/>
    </location>
</feature>
<evidence type="ECO:0000313" key="2">
    <source>
        <dbReference type="EMBL" id="KAK5583100.1"/>
    </source>
</evidence>
<reference evidence="2 3" key="1">
    <citation type="submission" date="2023-11" db="EMBL/GenBank/DDBJ databases">
        <title>Dfirmibasis_genome.</title>
        <authorList>
            <person name="Edelbroek B."/>
            <person name="Kjellin J."/>
            <person name="Jerlstrom-Hultqvist J."/>
            <person name="Soderbom F."/>
        </authorList>
    </citation>
    <scope>NUCLEOTIDE SEQUENCE [LARGE SCALE GENOMIC DNA]</scope>
    <source>
        <strain evidence="2 3">TNS-C-14</strain>
    </source>
</reference>
<dbReference type="Proteomes" id="UP001344447">
    <property type="component" value="Unassembled WGS sequence"/>
</dbReference>
<keyword evidence="1" id="KW-1133">Transmembrane helix</keyword>
<evidence type="ECO:0000256" key="1">
    <source>
        <dbReference type="SAM" id="Phobius"/>
    </source>
</evidence>